<dbReference type="PANTHER" id="PTHR21174">
    <property type="match status" value="1"/>
</dbReference>
<dbReference type="EMBL" id="MF668286">
    <property type="protein sequence ID" value="ASZ74981.1"/>
    <property type="molecule type" value="Genomic_DNA"/>
</dbReference>
<proteinExistence type="predicted"/>
<keyword evidence="2" id="KW-1185">Reference proteome</keyword>
<name>A0A2D0ZN38_9CAUD</name>
<dbReference type="InterPro" id="IPR009218">
    <property type="entry name" value="HD_phosphohydro"/>
</dbReference>
<dbReference type="OrthoDB" id="36739at10239"/>
<dbReference type="Proteomes" id="UP000231419">
    <property type="component" value="Segment"/>
</dbReference>
<gene>
    <name evidence="1" type="ORF">SEA_TRINA_202</name>
</gene>
<reference evidence="2" key="1">
    <citation type="submission" date="2017-08" db="EMBL/GenBank/DDBJ databases">
        <authorList>
            <person name="de Groot N.N."/>
        </authorList>
    </citation>
    <scope>NUCLEOTIDE SEQUENCE [LARGE SCALE GENOMIC DNA]</scope>
</reference>
<dbReference type="PANTHER" id="PTHR21174:SF0">
    <property type="entry name" value="HD PHOSPHOHYDROLASE FAMILY PROTEIN-RELATED"/>
    <property type="match status" value="1"/>
</dbReference>
<dbReference type="PIRSF" id="PIRSF035170">
    <property type="entry name" value="HD_phosphohydro"/>
    <property type="match status" value="1"/>
</dbReference>
<dbReference type="SUPFAM" id="SSF109604">
    <property type="entry name" value="HD-domain/PDEase-like"/>
    <property type="match status" value="1"/>
</dbReference>
<evidence type="ECO:0000313" key="2">
    <source>
        <dbReference type="Proteomes" id="UP000231419"/>
    </source>
</evidence>
<organism evidence="1 2">
    <name type="scientific">Rhodococcus phage Trina</name>
    <dbReference type="NCBI Taxonomy" id="2027905"/>
    <lineage>
        <taxon>Viruses</taxon>
        <taxon>Duplodnaviria</taxon>
        <taxon>Heunggongvirae</taxon>
        <taxon>Uroviricota</taxon>
        <taxon>Caudoviricetes</taxon>
        <taxon>Trinavirus</taxon>
        <taxon>Trinavirus trina</taxon>
    </lineage>
</organism>
<sequence length="197" mass="23076">MTSLIYYSSPGRYYHTFTHIGYMLDNLRQYYEFDLDSFELDVMRWAITYHDVVYDATAQDNEFQSALALGKDLTKLEIFNRQTIGREAQRLIMLTQHHRPSSTDKLGQIICDLDLAGLASDQYKHNSLLIKAEYQWAAKRNPPYTDDLFDKAWAVGRKKFLSEYLNRNNLFSTEVGKTWEELAKINMEAELKHINSL</sequence>
<accession>A0A2D0ZN38</accession>
<evidence type="ECO:0000313" key="1">
    <source>
        <dbReference type="EMBL" id="ASZ74981.1"/>
    </source>
</evidence>
<protein>
    <submittedName>
        <fullName evidence="1">Phosphohydrolase</fullName>
    </submittedName>
</protein>